<dbReference type="GO" id="GO:0006308">
    <property type="term" value="P:DNA catabolic process"/>
    <property type="evidence" value="ECO:0007669"/>
    <property type="project" value="UniProtKB-UniRule"/>
</dbReference>
<keyword evidence="1 5" id="KW-0963">Cytoplasm</keyword>
<dbReference type="InterPro" id="IPR025824">
    <property type="entry name" value="OB-fold_nuc-bd_dom"/>
</dbReference>
<feature type="coiled-coil region" evidence="7">
    <location>
        <begin position="258"/>
        <end position="293"/>
    </location>
</feature>
<dbReference type="Pfam" id="PF02601">
    <property type="entry name" value="Exonuc_VII_L"/>
    <property type="match status" value="1"/>
</dbReference>
<evidence type="ECO:0000256" key="6">
    <source>
        <dbReference type="RuleBase" id="RU004355"/>
    </source>
</evidence>
<reference evidence="10" key="1">
    <citation type="submission" date="2024-05" db="EMBL/GenBank/DDBJ databases">
        <authorList>
            <person name="Yang L."/>
            <person name="Pan L."/>
        </authorList>
    </citation>
    <scope>NUCLEOTIDE SEQUENCE</scope>
    <source>
        <strain evidence="10">FCG-7</strain>
    </source>
</reference>
<dbReference type="GO" id="GO:0008855">
    <property type="term" value="F:exodeoxyribonuclease VII activity"/>
    <property type="evidence" value="ECO:0007669"/>
    <property type="project" value="UniProtKB-UniRule"/>
</dbReference>
<evidence type="ECO:0000256" key="5">
    <source>
        <dbReference type="HAMAP-Rule" id="MF_00378"/>
    </source>
</evidence>
<accession>A0AAU7F7T6</accession>
<keyword evidence="3 5" id="KW-0378">Hydrolase</keyword>
<dbReference type="InterPro" id="IPR003753">
    <property type="entry name" value="Exonuc_VII_L"/>
</dbReference>
<dbReference type="SUPFAM" id="SSF56796">
    <property type="entry name" value="Dehydroquinate synthase-like"/>
    <property type="match status" value="1"/>
</dbReference>
<dbReference type="PANTHER" id="PTHR30008:SF0">
    <property type="entry name" value="EXODEOXYRIBONUCLEASE 7 LARGE SUBUNIT"/>
    <property type="match status" value="1"/>
</dbReference>
<dbReference type="HAMAP" id="MF_00378">
    <property type="entry name" value="Exonuc_7_L"/>
    <property type="match status" value="1"/>
</dbReference>
<dbReference type="PANTHER" id="PTHR30008">
    <property type="entry name" value="EXODEOXYRIBONUCLEASE 7 LARGE SUBUNIT"/>
    <property type="match status" value="1"/>
</dbReference>
<evidence type="ECO:0000313" key="10">
    <source>
        <dbReference type="EMBL" id="XBL99961.1"/>
    </source>
</evidence>
<comment type="subunit">
    <text evidence="5">Heterooligomer composed of large and small subunits.</text>
</comment>
<evidence type="ECO:0000256" key="4">
    <source>
        <dbReference type="ARBA" id="ARBA00022839"/>
    </source>
</evidence>
<evidence type="ECO:0000259" key="8">
    <source>
        <dbReference type="Pfam" id="PF02601"/>
    </source>
</evidence>
<name>A0AAU7F7T6_9NEIS</name>
<proteinExistence type="inferred from homology"/>
<feature type="domain" description="Exonuclease VII large subunit C-terminal" evidence="8">
    <location>
        <begin position="117"/>
        <end position="427"/>
    </location>
</feature>
<comment type="similarity">
    <text evidence="5 6">Belongs to the XseA family.</text>
</comment>
<evidence type="ECO:0000256" key="7">
    <source>
        <dbReference type="SAM" id="Coils"/>
    </source>
</evidence>
<dbReference type="InterPro" id="IPR020579">
    <property type="entry name" value="Exonuc_VII_lsu_C"/>
</dbReference>
<dbReference type="GO" id="GO:0003676">
    <property type="term" value="F:nucleic acid binding"/>
    <property type="evidence" value="ECO:0007669"/>
    <property type="project" value="InterPro"/>
</dbReference>
<comment type="subcellular location">
    <subcellularLocation>
        <location evidence="5 6">Cytoplasm</location>
    </subcellularLocation>
</comment>
<dbReference type="GO" id="GO:0005737">
    <property type="term" value="C:cytoplasm"/>
    <property type="evidence" value="ECO:0007669"/>
    <property type="project" value="UniProtKB-SubCell"/>
</dbReference>
<keyword evidence="7" id="KW-0175">Coiled coil</keyword>
<dbReference type="KEGG" id="cmav:ABHF33_12925"/>
<evidence type="ECO:0000256" key="1">
    <source>
        <dbReference type="ARBA" id="ARBA00022490"/>
    </source>
</evidence>
<dbReference type="RefSeq" id="WP_348944335.1">
    <property type="nucleotide sequence ID" value="NZ_CP157355.1"/>
</dbReference>
<dbReference type="CDD" id="cd04489">
    <property type="entry name" value="ExoVII_LU_OBF"/>
    <property type="match status" value="1"/>
</dbReference>
<comment type="function">
    <text evidence="5">Bidirectionally degrades single-stranded DNA into large acid-insoluble oligonucleotides, which are then degraded further into small acid-soluble oligonucleotides.</text>
</comment>
<dbReference type="EMBL" id="CP157355">
    <property type="protein sequence ID" value="XBL99961.1"/>
    <property type="molecule type" value="Genomic_DNA"/>
</dbReference>
<dbReference type="NCBIfam" id="TIGR00237">
    <property type="entry name" value="xseA"/>
    <property type="match status" value="1"/>
</dbReference>
<organism evidence="10">
    <name type="scientific">Chitinibacter mangrovi</name>
    <dbReference type="NCBI Taxonomy" id="3153927"/>
    <lineage>
        <taxon>Bacteria</taxon>
        <taxon>Pseudomonadati</taxon>
        <taxon>Pseudomonadota</taxon>
        <taxon>Betaproteobacteria</taxon>
        <taxon>Neisseriales</taxon>
        <taxon>Chitinibacteraceae</taxon>
        <taxon>Chitinibacter</taxon>
    </lineage>
</organism>
<dbReference type="EC" id="3.1.11.6" evidence="5"/>
<evidence type="ECO:0000256" key="3">
    <source>
        <dbReference type="ARBA" id="ARBA00022801"/>
    </source>
</evidence>
<comment type="catalytic activity">
    <reaction evidence="5 6">
        <text>Exonucleolytic cleavage in either 5'- to 3'- or 3'- to 5'-direction to yield nucleoside 5'-phosphates.</text>
        <dbReference type="EC" id="3.1.11.6"/>
    </reaction>
</comment>
<gene>
    <name evidence="5 10" type="primary">xseA</name>
    <name evidence="10" type="ORF">ABHF33_12925</name>
</gene>
<evidence type="ECO:0000256" key="2">
    <source>
        <dbReference type="ARBA" id="ARBA00022722"/>
    </source>
</evidence>
<dbReference type="GO" id="GO:0009318">
    <property type="term" value="C:exodeoxyribonuclease VII complex"/>
    <property type="evidence" value="ECO:0007669"/>
    <property type="project" value="UniProtKB-UniRule"/>
</dbReference>
<evidence type="ECO:0000259" key="9">
    <source>
        <dbReference type="Pfam" id="PF13742"/>
    </source>
</evidence>
<dbReference type="AlphaFoldDB" id="A0AAU7F7T6"/>
<keyword evidence="2 5" id="KW-0540">Nuclease</keyword>
<protein>
    <recommendedName>
        <fullName evidence="5">Exodeoxyribonuclease 7 large subunit</fullName>
        <ecNumber evidence="5">3.1.11.6</ecNumber>
    </recommendedName>
    <alternativeName>
        <fullName evidence="5">Exodeoxyribonuclease VII large subunit</fullName>
        <shortName evidence="5">Exonuclease VII large subunit</shortName>
    </alternativeName>
</protein>
<keyword evidence="4 5" id="KW-0269">Exonuclease</keyword>
<dbReference type="Pfam" id="PF13742">
    <property type="entry name" value="tRNA_anti_2"/>
    <property type="match status" value="1"/>
</dbReference>
<feature type="domain" description="OB-fold nucleic acid binding" evidence="9">
    <location>
        <begin position="1"/>
        <end position="94"/>
    </location>
</feature>
<sequence length="441" mass="49547">MSVTQLNRDVRLLLETGFPSLWVAGEISNFKRYESGHCYFSLKDANAQVRCVMFRGRAALLDFAPREGLQVEVRAVVSLYEARGDFQLTIEAMRLAGQGALFERFEALKKQLAAEGLFAAERKQALPHFPRRIGIVTSPAAAALRDVLTTLARRMPNIEVILYPTAVQGADAAKQIVRAIVQAASRNEVDALIICRGGGSLEDLWSFNEEIVARAIAACPIPTVSGVGHETDFTMADFVADVRAPTPTAAAELVSPNRSELLQRLQQLKQRQSRVLQQQLQQRMQQLDQLARRLIHPGQRLSQQKIELGNQARRLQQCLRFSQQQRAQALSRRALQLQHVRPQVAQLLPLLQQKQQCLHRAMQRKLEQEQQYLKQAQLQLSPWDPQQVLSRGYALVSRPNGELVRSALDVRAGDALNIRFADEKISVEVRQGIIQQPELGL</sequence>